<sequence>MAAAHERADAARNRTAILRATEDLLADHGAEHVSVDAVAAAAGVGKGTVFRRFGSRAGLLRALVDERMDDLSRRIRTGPPPLGPGAPAADRLAAFFDAVIDVAGRNSALISAYEYAAAAPQRSAAARRPGAATDEPAAAQAANDAYAWWYQHLTGLIAEARPDLDAELVGHVLLGSLHAPPIRALLAEGAGDRVRDTMRRLVADLLTAPNP</sequence>
<gene>
    <name evidence="4" type="ORF">Athai_21990</name>
</gene>
<dbReference type="KEGG" id="atl:Athai_21990"/>
<dbReference type="InterPro" id="IPR050109">
    <property type="entry name" value="HTH-type_TetR-like_transc_reg"/>
</dbReference>
<dbReference type="PROSITE" id="PS50977">
    <property type="entry name" value="HTH_TETR_2"/>
    <property type="match status" value="1"/>
</dbReference>
<proteinExistence type="predicted"/>
<evidence type="ECO:0000256" key="1">
    <source>
        <dbReference type="ARBA" id="ARBA00023125"/>
    </source>
</evidence>
<organism evidence="4 5">
    <name type="scientific">Actinocatenispora thailandica</name>
    <dbReference type="NCBI Taxonomy" id="227318"/>
    <lineage>
        <taxon>Bacteria</taxon>
        <taxon>Bacillati</taxon>
        <taxon>Actinomycetota</taxon>
        <taxon>Actinomycetes</taxon>
        <taxon>Micromonosporales</taxon>
        <taxon>Micromonosporaceae</taxon>
        <taxon>Actinocatenispora</taxon>
    </lineage>
</organism>
<feature type="domain" description="HTH tetR-type" evidence="3">
    <location>
        <begin position="11"/>
        <end position="71"/>
    </location>
</feature>
<evidence type="ECO:0000313" key="5">
    <source>
        <dbReference type="Proteomes" id="UP000611640"/>
    </source>
</evidence>
<keyword evidence="1 2" id="KW-0238">DNA-binding</keyword>
<dbReference type="InterPro" id="IPR001647">
    <property type="entry name" value="HTH_TetR"/>
</dbReference>
<keyword evidence="5" id="KW-1185">Reference proteome</keyword>
<dbReference type="InterPro" id="IPR009057">
    <property type="entry name" value="Homeodomain-like_sf"/>
</dbReference>
<dbReference type="SUPFAM" id="SSF46689">
    <property type="entry name" value="Homeodomain-like"/>
    <property type="match status" value="1"/>
</dbReference>
<name>A0A7R7DND8_9ACTN</name>
<evidence type="ECO:0000256" key="2">
    <source>
        <dbReference type="PROSITE-ProRule" id="PRU00335"/>
    </source>
</evidence>
<dbReference type="Gene3D" id="1.10.357.10">
    <property type="entry name" value="Tetracycline Repressor, domain 2"/>
    <property type="match status" value="1"/>
</dbReference>
<dbReference type="PRINTS" id="PR00455">
    <property type="entry name" value="HTHTETR"/>
</dbReference>
<accession>A0A7R7DND8</accession>
<evidence type="ECO:0000313" key="4">
    <source>
        <dbReference type="EMBL" id="BCJ34696.1"/>
    </source>
</evidence>
<evidence type="ECO:0000259" key="3">
    <source>
        <dbReference type="PROSITE" id="PS50977"/>
    </source>
</evidence>
<dbReference type="PANTHER" id="PTHR30055">
    <property type="entry name" value="HTH-TYPE TRANSCRIPTIONAL REGULATOR RUTR"/>
    <property type="match status" value="1"/>
</dbReference>
<dbReference type="EMBL" id="AP023355">
    <property type="protein sequence ID" value="BCJ34696.1"/>
    <property type="molecule type" value="Genomic_DNA"/>
</dbReference>
<dbReference type="RefSeq" id="WP_203961394.1">
    <property type="nucleotide sequence ID" value="NZ_AP023355.1"/>
</dbReference>
<dbReference type="GO" id="GO:0003700">
    <property type="term" value="F:DNA-binding transcription factor activity"/>
    <property type="evidence" value="ECO:0007669"/>
    <property type="project" value="TreeGrafter"/>
</dbReference>
<dbReference type="GO" id="GO:0000976">
    <property type="term" value="F:transcription cis-regulatory region binding"/>
    <property type="evidence" value="ECO:0007669"/>
    <property type="project" value="TreeGrafter"/>
</dbReference>
<dbReference type="Proteomes" id="UP000611640">
    <property type="component" value="Chromosome"/>
</dbReference>
<dbReference type="Pfam" id="PF00440">
    <property type="entry name" value="TetR_N"/>
    <property type="match status" value="1"/>
</dbReference>
<dbReference type="AlphaFoldDB" id="A0A7R7DND8"/>
<dbReference type="PANTHER" id="PTHR30055:SF209">
    <property type="entry name" value="POSSIBLE TRANSCRIPTIONAL REGULATORY PROTEIN (PROBABLY TETR-FAMILY)"/>
    <property type="match status" value="1"/>
</dbReference>
<protein>
    <submittedName>
        <fullName evidence="4">TetR family transcriptional regulator</fullName>
    </submittedName>
</protein>
<reference evidence="4 5" key="1">
    <citation type="submission" date="2020-08" db="EMBL/GenBank/DDBJ databases">
        <title>Whole genome shotgun sequence of Actinocatenispora thailandica NBRC 105041.</title>
        <authorList>
            <person name="Komaki H."/>
            <person name="Tamura T."/>
        </authorList>
    </citation>
    <scope>NUCLEOTIDE SEQUENCE [LARGE SCALE GENOMIC DNA]</scope>
    <source>
        <strain evidence="4 5">NBRC 105041</strain>
    </source>
</reference>
<feature type="DNA-binding region" description="H-T-H motif" evidence="2">
    <location>
        <begin position="34"/>
        <end position="53"/>
    </location>
</feature>